<name>A0A016QMQ4_9DEIO</name>
<reference evidence="1 2" key="1">
    <citation type="submission" date="2014-03" db="EMBL/GenBank/DDBJ databases">
        <title>Draft genome sequence of Deinococcus phoenicis 1P10ME.</title>
        <authorList>
            <person name="Stepanov V.G."/>
            <person name="Vaishampayan P."/>
            <person name="Venkateswaran K."/>
            <person name="Fox G.E."/>
        </authorList>
    </citation>
    <scope>NUCLEOTIDE SEQUENCE [LARGE SCALE GENOMIC DNA]</scope>
    <source>
        <strain evidence="1 2">1P10ME</strain>
    </source>
</reference>
<dbReference type="STRING" id="1476583.DEIPH_ctg052orf0019"/>
<evidence type="ECO:0000313" key="2">
    <source>
        <dbReference type="Proteomes" id="UP000020492"/>
    </source>
</evidence>
<evidence type="ECO:0000313" key="1">
    <source>
        <dbReference type="EMBL" id="EYB67024.1"/>
    </source>
</evidence>
<dbReference type="PATRIC" id="fig|1476583.3.peg.2883"/>
<keyword evidence="2" id="KW-1185">Reference proteome</keyword>
<dbReference type="EMBL" id="JHAC01000050">
    <property type="protein sequence ID" value="EYB67024.1"/>
    <property type="molecule type" value="Genomic_DNA"/>
</dbReference>
<protein>
    <submittedName>
        <fullName evidence="1">Uncharacterized protein</fullName>
    </submittedName>
</protein>
<proteinExistence type="predicted"/>
<dbReference type="RefSeq" id="WP_034359328.1">
    <property type="nucleotide sequence ID" value="NZ_JHAC01000050.1"/>
</dbReference>
<gene>
    <name evidence="1" type="ORF">DEIPH_ctg052orf0019</name>
</gene>
<organism evidence="1 2">
    <name type="scientific">Deinococcus phoenicis</name>
    <dbReference type="NCBI Taxonomy" id="1476583"/>
    <lineage>
        <taxon>Bacteria</taxon>
        <taxon>Thermotogati</taxon>
        <taxon>Deinococcota</taxon>
        <taxon>Deinococci</taxon>
        <taxon>Deinococcales</taxon>
        <taxon>Deinococcaceae</taxon>
        <taxon>Deinococcus</taxon>
    </lineage>
</organism>
<dbReference type="AlphaFoldDB" id="A0A016QMQ4"/>
<accession>A0A016QMQ4</accession>
<dbReference type="Proteomes" id="UP000020492">
    <property type="component" value="Unassembled WGS sequence"/>
</dbReference>
<comment type="caution">
    <text evidence="1">The sequence shown here is derived from an EMBL/GenBank/DDBJ whole genome shotgun (WGS) entry which is preliminary data.</text>
</comment>
<sequence>MDDLSAEMRAIQAQFQAGFSEQAGFFYPYPLTPTPGIPFRGNVWAADVRGSAYARAVQQMPTLAAQDVRFLTVAPGEDPPGERAIIPFDGGRLTLHFWAQLDPMSGEAIAACSWVL</sequence>
<dbReference type="OrthoDB" id="73491at2"/>